<dbReference type="Pfam" id="PF16656">
    <property type="entry name" value="Pur_ac_phosph_N"/>
    <property type="match status" value="1"/>
</dbReference>
<dbReference type="InterPro" id="IPR004843">
    <property type="entry name" value="Calcineurin-like_PHP"/>
</dbReference>
<dbReference type="PANTHER" id="PTHR22953">
    <property type="entry name" value="ACID PHOSPHATASE RELATED"/>
    <property type="match status" value="1"/>
</dbReference>
<dbReference type="RefSeq" id="WP_185004563.1">
    <property type="nucleotide sequence ID" value="NZ_BAAAUI010000010.1"/>
</dbReference>
<dbReference type="Gene3D" id="2.60.40.380">
    <property type="entry name" value="Purple acid phosphatase-like, N-terminal"/>
    <property type="match status" value="1"/>
</dbReference>
<feature type="domain" description="Purple acid phosphatase N-terminal" evidence="3">
    <location>
        <begin position="31"/>
        <end position="145"/>
    </location>
</feature>
<dbReference type="Proteomes" id="UP000533598">
    <property type="component" value="Unassembled WGS sequence"/>
</dbReference>
<dbReference type="InterPro" id="IPR008963">
    <property type="entry name" value="Purple_acid_Pase-like_N"/>
</dbReference>
<dbReference type="GO" id="GO:0003993">
    <property type="term" value="F:acid phosphatase activity"/>
    <property type="evidence" value="ECO:0007669"/>
    <property type="project" value="InterPro"/>
</dbReference>
<evidence type="ECO:0000259" key="2">
    <source>
        <dbReference type="Pfam" id="PF00149"/>
    </source>
</evidence>
<dbReference type="SUPFAM" id="SSF56300">
    <property type="entry name" value="Metallo-dependent phosphatases"/>
    <property type="match status" value="1"/>
</dbReference>
<feature type="domain" description="Calcineurin-like phosphoesterase" evidence="2">
    <location>
        <begin position="209"/>
        <end position="363"/>
    </location>
</feature>
<evidence type="ECO:0000313" key="5">
    <source>
        <dbReference type="Proteomes" id="UP000533598"/>
    </source>
</evidence>
<keyword evidence="5" id="KW-1185">Reference proteome</keyword>
<dbReference type="GO" id="GO:0046872">
    <property type="term" value="F:metal ion binding"/>
    <property type="evidence" value="ECO:0007669"/>
    <property type="project" value="InterPro"/>
</dbReference>
<evidence type="ECO:0000313" key="4">
    <source>
        <dbReference type="EMBL" id="MBB4678726.1"/>
    </source>
</evidence>
<name>A0A7W7FU05_9PSEU</name>
<dbReference type="EMBL" id="JACHMH010000001">
    <property type="protein sequence ID" value="MBB4678726.1"/>
    <property type="molecule type" value="Genomic_DNA"/>
</dbReference>
<dbReference type="InterPro" id="IPR015914">
    <property type="entry name" value="PAPs_N"/>
</dbReference>
<sequence>MSETAHYSRRALFTAGTSSRTTVAPGQKLRPLGRHLAYGADPSKQVVISWQELGAVTGPYVRLATEPGKFGPPISAEPRTLKSELSWQHGEHSFPPHAPPTMSQYYLHVRLGNLSPGTTYQYVVGHQGYDPLASGRIGEIASFRTAPAVGSTAPFSFTAVGDQGIGYNARQANSAITDLAPAFHLALGNLSYAITSGKAGVEGGHTDTDQYDAGRWDAYFAQNDLAASGIPWMIALGNREMEDWYSGNGYGGTTARFAMPDNAWSGSVGVYSWRYQNLGLLSLDGNDISYRNTANYEYSKGKQLKWIDSQLARFRADRTIDFIVVYLHHAPYSTADGGAELVAQQKWAPLFDKHKVDLVLNAHNRLYERTDPIRAGKGTRQVKPRGTVTPATDGTTYVTAGGGGQALDAINKNAPESYLGQENTGGTPTMRCFNKNSSKFTETKVSWSRVRYRGYSLVAVDVTPAANGSPAQLKVRALAEDGSLIDEITVRR</sequence>
<dbReference type="PANTHER" id="PTHR22953:SF153">
    <property type="entry name" value="PURPLE ACID PHOSPHATASE"/>
    <property type="match status" value="1"/>
</dbReference>
<reference evidence="4 5" key="1">
    <citation type="submission" date="2020-08" db="EMBL/GenBank/DDBJ databases">
        <title>Sequencing the genomes of 1000 actinobacteria strains.</title>
        <authorList>
            <person name="Klenk H.-P."/>
        </authorList>
    </citation>
    <scope>NUCLEOTIDE SEQUENCE [LARGE SCALE GENOMIC DNA]</scope>
    <source>
        <strain evidence="4 5">DSM 44230</strain>
    </source>
</reference>
<dbReference type="AlphaFoldDB" id="A0A7W7FU05"/>
<dbReference type="Pfam" id="PF00149">
    <property type="entry name" value="Metallophos"/>
    <property type="match status" value="1"/>
</dbReference>
<keyword evidence="1" id="KW-0732">Signal</keyword>
<proteinExistence type="predicted"/>
<comment type="caution">
    <text evidence="4">The sequence shown here is derived from an EMBL/GenBank/DDBJ whole genome shotgun (WGS) entry which is preliminary data.</text>
</comment>
<evidence type="ECO:0000256" key="1">
    <source>
        <dbReference type="ARBA" id="ARBA00022729"/>
    </source>
</evidence>
<dbReference type="InterPro" id="IPR039331">
    <property type="entry name" value="PAPs-like"/>
</dbReference>
<evidence type="ECO:0008006" key="6">
    <source>
        <dbReference type="Google" id="ProtNLM"/>
    </source>
</evidence>
<protein>
    <recommendedName>
        <fullName evidence="6">Calcineurin-like phosphoesterase</fullName>
    </recommendedName>
</protein>
<gene>
    <name evidence="4" type="ORF">HNR67_004844</name>
</gene>
<dbReference type="InterPro" id="IPR029052">
    <property type="entry name" value="Metallo-depent_PP-like"/>
</dbReference>
<organism evidence="4 5">
    <name type="scientific">Crossiella cryophila</name>
    <dbReference type="NCBI Taxonomy" id="43355"/>
    <lineage>
        <taxon>Bacteria</taxon>
        <taxon>Bacillati</taxon>
        <taxon>Actinomycetota</taxon>
        <taxon>Actinomycetes</taxon>
        <taxon>Pseudonocardiales</taxon>
        <taxon>Pseudonocardiaceae</taxon>
        <taxon>Crossiella</taxon>
    </lineage>
</organism>
<accession>A0A7W7FU05</accession>
<evidence type="ECO:0000259" key="3">
    <source>
        <dbReference type="Pfam" id="PF16656"/>
    </source>
</evidence>
<dbReference type="SUPFAM" id="SSF49363">
    <property type="entry name" value="Purple acid phosphatase, N-terminal domain"/>
    <property type="match status" value="1"/>
</dbReference>
<dbReference type="Gene3D" id="3.60.21.10">
    <property type="match status" value="1"/>
</dbReference>